<comment type="caution">
    <text evidence="1">The sequence shown here is derived from an EMBL/GenBank/DDBJ whole genome shotgun (WGS) entry which is preliminary data.</text>
</comment>
<sequence length="31" mass="3223">MEIAVTAATEDETTTRVKVGALAEVAITTMV</sequence>
<protein>
    <submittedName>
        <fullName evidence="1">Uncharacterized protein</fullName>
    </submittedName>
</protein>
<dbReference type="AlphaFoldDB" id="A0A392VFK8"/>
<evidence type="ECO:0000313" key="2">
    <source>
        <dbReference type="Proteomes" id="UP000265520"/>
    </source>
</evidence>
<reference evidence="1 2" key="1">
    <citation type="journal article" date="2018" name="Front. Plant Sci.">
        <title>Red Clover (Trifolium pratense) and Zigzag Clover (T. medium) - A Picture of Genomic Similarities and Differences.</title>
        <authorList>
            <person name="Dluhosova J."/>
            <person name="Istvanek J."/>
            <person name="Nedelnik J."/>
            <person name="Repkova J."/>
        </authorList>
    </citation>
    <scope>NUCLEOTIDE SEQUENCE [LARGE SCALE GENOMIC DNA]</scope>
    <source>
        <strain evidence="2">cv. 10/8</strain>
        <tissue evidence="1">Leaf</tissue>
    </source>
</reference>
<feature type="non-terminal residue" evidence="1">
    <location>
        <position position="31"/>
    </location>
</feature>
<proteinExistence type="predicted"/>
<accession>A0A392VFK8</accession>
<name>A0A392VFK8_9FABA</name>
<keyword evidence="2" id="KW-1185">Reference proteome</keyword>
<dbReference type="EMBL" id="LXQA011158940">
    <property type="protein sequence ID" value="MCI87154.1"/>
    <property type="molecule type" value="Genomic_DNA"/>
</dbReference>
<evidence type="ECO:0000313" key="1">
    <source>
        <dbReference type="EMBL" id="MCI87154.1"/>
    </source>
</evidence>
<organism evidence="1 2">
    <name type="scientific">Trifolium medium</name>
    <dbReference type="NCBI Taxonomy" id="97028"/>
    <lineage>
        <taxon>Eukaryota</taxon>
        <taxon>Viridiplantae</taxon>
        <taxon>Streptophyta</taxon>
        <taxon>Embryophyta</taxon>
        <taxon>Tracheophyta</taxon>
        <taxon>Spermatophyta</taxon>
        <taxon>Magnoliopsida</taxon>
        <taxon>eudicotyledons</taxon>
        <taxon>Gunneridae</taxon>
        <taxon>Pentapetalae</taxon>
        <taxon>rosids</taxon>
        <taxon>fabids</taxon>
        <taxon>Fabales</taxon>
        <taxon>Fabaceae</taxon>
        <taxon>Papilionoideae</taxon>
        <taxon>50 kb inversion clade</taxon>
        <taxon>NPAAA clade</taxon>
        <taxon>Hologalegina</taxon>
        <taxon>IRL clade</taxon>
        <taxon>Trifolieae</taxon>
        <taxon>Trifolium</taxon>
    </lineage>
</organism>
<dbReference type="Proteomes" id="UP000265520">
    <property type="component" value="Unassembled WGS sequence"/>
</dbReference>